<feature type="region of interest" description="Disordered" evidence="1">
    <location>
        <begin position="35"/>
        <end position="74"/>
    </location>
</feature>
<evidence type="ECO:0000313" key="3">
    <source>
        <dbReference type="Proteomes" id="UP001472677"/>
    </source>
</evidence>
<comment type="caution">
    <text evidence="2">The sequence shown here is derived from an EMBL/GenBank/DDBJ whole genome shotgun (WGS) entry which is preliminary data.</text>
</comment>
<proteinExistence type="predicted"/>
<feature type="compositionally biased region" description="Basic and acidic residues" evidence="1">
    <location>
        <begin position="175"/>
        <end position="189"/>
    </location>
</feature>
<organism evidence="2 3">
    <name type="scientific">Hibiscus sabdariffa</name>
    <name type="common">roselle</name>
    <dbReference type="NCBI Taxonomy" id="183260"/>
    <lineage>
        <taxon>Eukaryota</taxon>
        <taxon>Viridiplantae</taxon>
        <taxon>Streptophyta</taxon>
        <taxon>Embryophyta</taxon>
        <taxon>Tracheophyta</taxon>
        <taxon>Spermatophyta</taxon>
        <taxon>Magnoliopsida</taxon>
        <taxon>eudicotyledons</taxon>
        <taxon>Gunneridae</taxon>
        <taxon>Pentapetalae</taxon>
        <taxon>rosids</taxon>
        <taxon>malvids</taxon>
        <taxon>Malvales</taxon>
        <taxon>Malvaceae</taxon>
        <taxon>Malvoideae</taxon>
        <taxon>Hibiscus</taxon>
    </lineage>
</organism>
<keyword evidence="3" id="KW-1185">Reference proteome</keyword>
<accession>A0ABR2EEX4</accession>
<dbReference type="EMBL" id="JBBPBM010000015">
    <property type="protein sequence ID" value="KAK8559206.1"/>
    <property type="molecule type" value="Genomic_DNA"/>
</dbReference>
<reference evidence="2 3" key="1">
    <citation type="journal article" date="2024" name="G3 (Bethesda)">
        <title>Genome assembly of Hibiscus sabdariffa L. provides insights into metabolisms of medicinal natural products.</title>
        <authorList>
            <person name="Kim T."/>
        </authorList>
    </citation>
    <scope>NUCLEOTIDE SEQUENCE [LARGE SCALE GENOMIC DNA]</scope>
    <source>
        <strain evidence="2">TK-2024</strain>
        <tissue evidence="2">Old leaves</tissue>
    </source>
</reference>
<feature type="compositionally biased region" description="Basic and acidic residues" evidence="1">
    <location>
        <begin position="196"/>
        <end position="214"/>
    </location>
</feature>
<dbReference type="Proteomes" id="UP001472677">
    <property type="component" value="Unassembled WGS sequence"/>
</dbReference>
<name>A0ABR2EEX4_9ROSI</name>
<sequence>MVKNMQRQTNTQGVMALDAFCELCGNNHDTSECGVEESSQLLLEEPEQHPESPTAKPNGISKPAEAESAKSAKTSAYMARTNRFIQKTYAFMDRTEMKLQNRDATLKSLETKVGQISQILNTRPTGGFPSDTEVAKGATHEQCKAITTRSGKILEPTSNQKGTAANSSTATDAPAKADEPAKAEEDHSDPTNTHTGESKAEPSHTKSDKLEKIRSPPPFPQRLKKQEQDYQFKKFFDILKQVHINLPLVEALQQMPNYAKFLKDMVSRKKRIEEFETAADTETCLALMHNKIPAKKTDPGSFAIECSMGHNYSTKTLCDPGASINLMPKSVF</sequence>
<feature type="region of interest" description="Disordered" evidence="1">
    <location>
        <begin position="120"/>
        <end position="226"/>
    </location>
</feature>
<dbReference type="PANTHER" id="PTHR33067">
    <property type="entry name" value="RNA-DIRECTED DNA POLYMERASE-RELATED"/>
    <property type="match status" value="1"/>
</dbReference>
<evidence type="ECO:0000313" key="2">
    <source>
        <dbReference type="EMBL" id="KAK8559206.1"/>
    </source>
</evidence>
<protein>
    <recommendedName>
        <fullName evidence="4">Retrotransposon gag protein</fullName>
    </recommendedName>
</protein>
<feature type="compositionally biased region" description="Polar residues" evidence="1">
    <location>
        <begin position="145"/>
        <end position="168"/>
    </location>
</feature>
<gene>
    <name evidence="2" type="ORF">V6N12_042488</name>
</gene>
<evidence type="ECO:0000256" key="1">
    <source>
        <dbReference type="SAM" id="MobiDB-lite"/>
    </source>
</evidence>
<evidence type="ECO:0008006" key="4">
    <source>
        <dbReference type="Google" id="ProtNLM"/>
    </source>
</evidence>